<dbReference type="Proteomes" id="UP000271631">
    <property type="component" value="Unassembled WGS sequence"/>
</dbReference>
<name>A0A3M6CL58_PSEYM</name>
<proteinExistence type="predicted"/>
<evidence type="ECO:0000313" key="2">
    <source>
        <dbReference type="Proteomes" id="UP000271631"/>
    </source>
</evidence>
<accession>A0A3M6CL58</accession>
<organism evidence="1 2">
    <name type="scientific">Pseudomonas syringae pv. maculicola</name>
    <dbReference type="NCBI Taxonomy" id="59511"/>
    <lineage>
        <taxon>Bacteria</taxon>
        <taxon>Pseudomonadati</taxon>
        <taxon>Pseudomonadota</taxon>
        <taxon>Gammaproteobacteria</taxon>
        <taxon>Pseudomonadales</taxon>
        <taxon>Pseudomonadaceae</taxon>
        <taxon>Pseudomonas</taxon>
    </lineage>
</organism>
<reference evidence="1 2" key="1">
    <citation type="submission" date="2018-08" db="EMBL/GenBank/DDBJ databases">
        <title>Recombination of ecologically and evolutionarily significant loci maintains genetic cohesion in the Pseudomonas syringae species complex.</title>
        <authorList>
            <person name="Dillon M."/>
            <person name="Thakur S."/>
            <person name="Almeida R.N.D."/>
            <person name="Weir B.S."/>
            <person name="Guttman D.S."/>
        </authorList>
    </citation>
    <scope>NUCLEOTIDE SEQUENCE [LARGE SCALE GENOMIC DNA]</scope>
    <source>
        <strain evidence="1 2">ICMP 11281</strain>
    </source>
</reference>
<dbReference type="EMBL" id="RBUQ01000004">
    <property type="protein sequence ID" value="RMV44459.1"/>
    <property type="molecule type" value="Genomic_DNA"/>
</dbReference>
<protein>
    <submittedName>
        <fullName evidence="1">Uncharacterized protein</fullName>
    </submittedName>
</protein>
<dbReference type="AlphaFoldDB" id="A0A3M6CL58"/>
<comment type="caution">
    <text evidence="1">The sequence shown here is derived from an EMBL/GenBank/DDBJ whole genome shotgun (WGS) entry which is preliminary data.</text>
</comment>
<evidence type="ECO:0000313" key="1">
    <source>
        <dbReference type="EMBL" id="RMV44459.1"/>
    </source>
</evidence>
<gene>
    <name evidence="1" type="ORF">ALP13_02728</name>
</gene>
<sequence length="233" mass="26148">MRRDYPSLSAEGELMSTEMQNFFKREETLEDRLIAAGLGYPLSKEDAVKAYKSMLVFRTDTPEMLDCELCFGVGHDFDAGLPCVLCCEPAKPVLDLIRKNADLQAAVSGLKTGYEAYERVNAELRAECEKLRNSSSCVDDLSALVRQLVQHLRKAAPDNDLPEKAMDYLKRKGLQGSPLRNEDDNAAEREARKIYDSWAGHDGFVPWVKGDNSLKQDEARRLACAAKIKEPTR</sequence>